<dbReference type="Gene3D" id="3.40.50.150">
    <property type="entry name" value="Vaccinia Virus protein VP39"/>
    <property type="match status" value="1"/>
</dbReference>
<gene>
    <name evidence="1" type="ORF">DSM104635_03341</name>
</gene>
<dbReference type="InterPro" id="IPR016980">
    <property type="entry name" value="S-AdoMet-dep_MeTrfase_Alr7345"/>
</dbReference>
<keyword evidence="1" id="KW-0808">Transferase</keyword>
<dbReference type="Proteomes" id="UP000431269">
    <property type="component" value="Chromosome"/>
</dbReference>
<dbReference type="RefSeq" id="WP_158767265.1">
    <property type="nucleotide sequence ID" value="NZ_CP047045.1"/>
</dbReference>
<evidence type="ECO:0000313" key="1">
    <source>
        <dbReference type="EMBL" id="QGZ96481.1"/>
    </source>
</evidence>
<evidence type="ECO:0000313" key="2">
    <source>
        <dbReference type="Proteomes" id="UP000431269"/>
    </source>
</evidence>
<reference evidence="2" key="1">
    <citation type="submission" date="2019-12" db="EMBL/GenBank/DDBJ databases">
        <title>Complete genome of Terracaulis silvestris 0127_4.</title>
        <authorList>
            <person name="Vieira S."/>
            <person name="Riedel T."/>
            <person name="Sproer C."/>
            <person name="Pascual J."/>
            <person name="Boedeker C."/>
            <person name="Overmann J."/>
        </authorList>
    </citation>
    <scope>NUCLEOTIDE SEQUENCE [LARGE SCALE GENOMIC DNA]</scope>
    <source>
        <strain evidence="2">0127_4</strain>
    </source>
</reference>
<keyword evidence="1" id="KW-0489">Methyltransferase</keyword>
<dbReference type="GO" id="GO:0008168">
    <property type="term" value="F:methyltransferase activity"/>
    <property type="evidence" value="ECO:0007669"/>
    <property type="project" value="UniProtKB-KW"/>
</dbReference>
<dbReference type="AlphaFoldDB" id="A0A6I6MQP6"/>
<dbReference type="InterPro" id="IPR029063">
    <property type="entry name" value="SAM-dependent_MTases_sf"/>
</dbReference>
<dbReference type="EMBL" id="CP047045">
    <property type="protein sequence ID" value="QGZ96481.1"/>
    <property type="molecule type" value="Genomic_DNA"/>
</dbReference>
<keyword evidence="2" id="KW-1185">Reference proteome</keyword>
<dbReference type="PROSITE" id="PS51257">
    <property type="entry name" value="PROKAR_LIPOPROTEIN"/>
    <property type="match status" value="1"/>
</dbReference>
<protein>
    <submittedName>
        <fullName evidence="1">Putative methyltransferase</fullName>
    </submittedName>
</protein>
<dbReference type="GO" id="GO:0032259">
    <property type="term" value="P:methylation"/>
    <property type="evidence" value="ECO:0007669"/>
    <property type="project" value="UniProtKB-KW"/>
</dbReference>
<dbReference type="SUPFAM" id="SSF53335">
    <property type="entry name" value="S-adenosyl-L-methionine-dependent methyltransferases"/>
    <property type="match status" value="1"/>
</dbReference>
<dbReference type="PIRSF" id="PIRSF031679">
    <property type="entry name" value="Mtase_Alr7345_prd"/>
    <property type="match status" value="1"/>
</dbReference>
<sequence>MTLLTRRHAVFALAAGVAACGDNRSAADAPPAGSLGWAIAGPWRIDAERDQYRHPLQTLLFWGLQGDMTVLEILPGLGWYTSILAPYLNANGGHLIAAGFDPRGGTLAQRETLATWEQRFTRDEDVYGEITRTAVTAGGAALAPANSVDLAILPNNVHTLMAEGIAERVFRDVLAALKPGGAFGVEQHRAASTGLQDPLAGTGYVQEAYVKALAQEAGFEFVAASDVNANPRDTRDHPFGVWTLPPTFQSAPLGQPEDPGFDTSPYEAIGESDRMTLKFRKPTGAAVTAPIPPAESQP</sequence>
<dbReference type="KEGG" id="tsv:DSM104635_03341"/>
<organism evidence="1 2">
    <name type="scientific">Terricaulis silvestris</name>
    <dbReference type="NCBI Taxonomy" id="2686094"/>
    <lineage>
        <taxon>Bacteria</taxon>
        <taxon>Pseudomonadati</taxon>
        <taxon>Pseudomonadota</taxon>
        <taxon>Alphaproteobacteria</taxon>
        <taxon>Caulobacterales</taxon>
        <taxon>Caulobacteraceae</taxon>
        <taxon>Terricaulis</taxon>
    </lineage>
</organism>
<name>A0A6I6MQP6_9CAUL</name>
<proteinExistence type="predicted"/>
<accession>A0A6I6MQP6</accession>